<dbReference type="GO" id="GO:0003824">
    <property type="term" value="F:catalytic activity"/>
    <property type="evidence" value="ECO:0007669"/>
    <property type="project" value="InterPro"/>
</dbReference>
<dbReference type="Pfam" id="PF03372">
    <property type="entry name" value="Exo_endo_phos"/>
    <property type="match status" value="1"/>
</dbReference>
<dbReference type="Proteomes" id="UP001324115">
    <property type="component" value="Unassembled WGS sequence"/>
</dbReference>
<dbReference type="InterPro" id="IPR005135">
    <property type="entry name" value="Endo/exonuclease/phosphatase"/>
</dbReference>
<keyword evidence="3" id="KW-1185">Reference proteome</keyword>
<dbReference type="AlphaFoldDB" id="A0AAN7G2T8"/>
<sequence>MRIMSWNCRGLGKSSAVLQCKKKALDLKPDILFLMETRLASGKGQEVWQKCGFSDGWEVPRVGFSGGFILAWLPRKGLQITYDSKNLIHINLLDNRGFLLSITFVYGHPDHAKRWEVWQQLRQLKQHAHPCWLCIGDFNQILSREEKLTFKNGNIVGADDFQQVLSDLQLCDLSASGQRFTWMNKREDEDFVMERLDRAFGSVEWVNKYPLYSLKNLPIVKSDHGPIIVDLEFLTPFRKRPFQFELMWLTHSGCKEMVHCAWEVFSIGSRANQLWNKLVNVKNMALEWNRNVFGKVEVEIRRKQSQLQHLQDSILSYDDVRRREFVVRSLRNSLIGRSYCGLKRLEQTGFYMGIETPSIFKQWLGKEGLKIE</sequence>
<proteinExistence type="predicted"/>
<reference evidence="2 3" key="1">
    <citation type="journal article" date="2023" name="G3 (Bethesda)">
        <title>A haplotype-resolved chromosome-scale genome for Quercus rubra L. provides insights into the genetics of adaptive traits for red oak species.</title>
        <authorList>
            <person name="Kapoor B."/>
            <person name="Jenkins J."/>
            <person name="Schmutz J."/>
            <person name="Zhebentyayeva T."/>
            <person name="Kuelheim C."/>
            <person name="Coggeshall M."/>
            <person name="Heim C."/>
            <person name="Lasky J.R."/>
            <person name="Leites L."/>
            <person name="Islam-Faridi N."/>
            <person name="Romero-Severson J."/>
            <person name="DeLeo V.L."/>
            <person name="Lucas S.M."/>
            <person name="Lazic D."/>
            <person name="Gailing O."/>
            <person name="Carlson J."/>
            <person name="Staton M."/>
        </authorList>
    </citation>
    <scope>NUCLEOTIDE SEQUENCE [LARGE SCALE GENOMIC DNA]</scope>
    <source>
        <strain evidence="2">Pseudo-F2</strain>
    </source>
</reference>
<dbReference type="InterPro" id="IPR036691">
    <property type="entry name" value="Endo/exonu/phosph_ase_sf"/>
</dbReference>
<feature type="domain" description="Endonuclease/exonuclease/phosphatase" evidence="1">
    <location>
        <begin position="4"/>
        <end position="206"/>
    </location>
</feature>
<evidence type="ECO:0000313" key="3">
    <source>
        <dbReference type="Proteomes" id="UP001324115"/>
    </source>
</evidence>
<dbReference type="SUPFAM" id="SSF56219">
    <property type="entry name" value="DNase I-like"/>
    <property type="match status" value="1"/>
</dbReference>
<evidence type="ECO:0000313" key="2">
    <source>
        <dbReference type="EMBL" id="KAK4605752.1"/>
    </source>
</evidence>
<name>A0AAN7G2T8_QUERU</name>
<protein>
    <recommendedName>
        <fullName evidence="1">Endonuclease/exonuclease/phosphatase domain-containing protein</fullName>
    </recommendedName>
</protein>
<evidence type="ECO:0000259" key="1">
    <source>
        <dbReference type="Pfam" id="PF03372"/>
    </source>
</evidence>
<gene>
    <name evidence="2" type="ORF">RGQ29_000158</name>
</gene>
<comment type="caution">
    <text evidence="2">The sequence shown here is derived from an EMBL/GenBank/DDBJ whole genome shotgun (WGS) entry which is preliminary data.</text>
</comment>
<dbReference type="EMBL" id="JAXUIC010000001">
    <property type="protein sequence ID" value="KAK4605752.1"/>
    <property type="molecule type" value="Genomic_DNA"/>
</dbReference>
<organism evidence="2 3">
    <name type="scientific">Quercus rubra</name>
    <name type="common">Northern red oak</name>
    <name type="synonym">Quercus borealis</name>
    <dbReference type="NCBI Taxonomy" id="3512"/>
    <lineage>
        <taxon>Eukaryota</taxon>
        <taxon>Viridiplantae</taxon>
        <taxon>Streptophyta</taxon>
        <taxon>Embryophyta</taxon>
        <taxon>Tracheophyta</taxon>
        <taxon>Spermatophyta</taxon>
        <taxon>Magnoliopsida</taxon>
        <taxon>eudicotyledons</taxon>
        <taxon>Gunneridae</taxon>
        <taxon>Pentapetalae</taxon>
        <taxon>rosids</taxon>
        <taxon>fabids</taxon>
        <taxon>Fagales</taxon>
        <taxon>Fagaceae</taxon>
        <taxon>Quercus</taxon>
    </lineage>
</organism>
<dbReference type="PANTHER" id="PTHR33710">
    <property type="entry name" value="BNAC02G09200D PROTEIN"/>
    <property type="match status" value="1"/>
</dbReference>
<dbReference type="Gene3D" id="3.60.10.10">
    <property type="entry name" value="Endonuclease/exonuclease/phosphatase"/>
    <property type="match status" value="1"/>
</dbReference>
<accession>A0AAN7G2T8</accession>
<dbReference type="PANTHER" id="PTHR33710:SF77">
    <property type="entry name" value="DNASE I-LIKE SUPERFAMILY PROTEIN"/>
    <property type="match status" value="1"/>
</dbReference>